<dbReference type="AlphaFoldDB" id="A0A9W6NG57"/>
<dbReference type="SMART" id="SM00421">
    <property type="entry name" value="HTH_LUXR"/>
    <property type="match status" value="1"/>
</dbReference>
<proteinExistence type="predicted"/>
<dbReference type="SUPFAM" id="SSF52172">
    <property type="entry name" value="CheY-like"/>
    <property type="match status" value="1"/>
</dbReference>
<dbReference type="Gene3D" id="3.40.50.2300">
    <property type="match status" value="1"/>
</dbReference>
<dbReference type="PANTHER" id="PTHR45566">
    <property type="entry name" value="HTH-TYPE TRANSCRIPTIONAL REGULATOR YHJB-RELATED"/>
    <property type="match status" value="1"/>
</dbReference>
<feature type="domain" description="Response regulatory" evidence="4">
    <location>
        <begin position="1"/>
        <end position="84"/>
    </location>
</feature>
<keyword evidence="1" id="KW-0238">DNA-binding</keyword>
<evidence type="ECO:0000259" key="4">
    <source>
        <dbReference type="PROSITE" id="PS50110"/>
    </source>
</evidence>
<keyword evidence="6" id="KW-1185">Reference proteome</keyword>
<evidence type="ECO:0000313" key="6">
    <source>
        <dbReference type="Proteomes" id="UP001143328"/>
    </source>
</evidence>
<dbReference type="InterPro" id="IPR036388">
    <property type="entry name" value="WH-like_DNA-bd_sf"/>
</dbReference>
<dbReference type="GO" id="GO:0006355">
    <property type="term" value="P:regulation of DNA-templated transcription"/>
    <property type="evidence" value="ECO:0007669"/>
    <property type="project" value="InterPro"/>
</dbReference>
<organism evidence="5 6">
    <name type="scientific">Pseudomonas turukhanskensis</name>
    <dbReference type="NCBI Taxonomy" id="1806536"/>
    <lineage>
        <taxon>Bacteria</taxon>
        <taxon>Pseudomonadati</taxon>
        <taxon>Pseudomonadota</taxon>
        <taxon>Gammaproteobacteria</taxon>
        <taxon>Pseudomonadales</taxon>
        <taxon>Pseudomonadaceae</taxon>
        <taxon>Pseudomonas</taxon>
    </lineage>
</organism>
<dbReference type="GO" id="GO:0003677">
    <property type="term" value="F:DNA binding"/>
    <property type="evidence" value="ECO:0007669"/>
    <property type="project" value="UniProtKB-KW"/>
</dbReference>
<evidence type="ECO:0008006" key="7">
    <source>
        <dbReference type="Google" id="ProtNLM"/>
    </source>
</evidence>
<dbReference type="PRINTS" id="PR00038">
    <property type="entry name" value="HTHLUXR"/>
</dbReference>
<dbReference type="SUPFAM" id="SSF46894">
    <property type="entry name" value="C-terminal effector domain of the bipartite response regulators"/>
    <property type="match status" value="1"/>
</dbReference>
<evidence type="ECO:0000256" key="1">
    <source>
        <dbReference type="ARBA" id="ARBA00023125"/>
    </source>
</evidence>
<dbReference type="PANTHER" id="PTHR45566:SF2">
    <property type="entry name" value="NARL SUBFAMILY"/>
    <property type="match status" value="1"/>
</dbReference>
<dbReference type="InterPro" id="IPR001789">
    <property type="entry name" value="Sig_transdc_resp-reg_receiver"/>
</dbReference>
<dbReference type="PROSITE" id="PS50110">
    <property type="entry name" value="RESPONSE_REGULATORY"/>
    <property type="match status" value="1"/>
</dbReference>
<sequence>MADVLRLARDGAAPRLFLLDLLFPGQSPQAVTALRQAFKRSSIVIVSMVEDRALIDEVMAAGADGFIGKATPPDQIIAALQAVSAGEFVLTLGPAGLPEFVKSGHALDQLTPRQQEVLQLVARGLSNKEIARELDISPFTVRIHVSSLLHTLDVSTRTAAAALAAKAGLD</sequence>
<accession>A0A9W6NG57</accession>
<dbReference type="InterPro" id="IPR000792">
    <property type="entry name" value="Tscrpt_reg_LuxR_C"/>
</dbReference>
<protein>
    <recommendedName>
        <fullName evidence="7">DNA-binding response regulator</fullName>
    </recommendedName>
</protein>
<dbReference type="CDD" id="cd06170">
    <property type="entry name" value="LuxR_C_like"/>
    <property type="match status" value="1"/>
</dbReference>
<dbReference type="EMBL" id="BSFN01000007">
    <property type="protein sequence ID" value="GLK89698.1"/>
    <property type="molecule type" value="Genomic_DNA"/>
</dbReference>
<dbReference type="InterPro" id="IPR016032">
    <property type="entry name" value="Sig_transdc_resp-reg_C-effctor"/>
</dbReference>
<evidence type="ECO:0000313" key="5">
    <source>
        <dbReference type="EMBL" id="GLK89698.1"/>
    </source>
</evidence>
<name>A0A9W6NG57_9PSED</name>
<dbReference type="InterPro" id="IPR051015">
    <property type="entry name" value="EvgA-like"/>
</dbReference>
<feature type="domain" description="HTH luxR-type" evidence="3">
    <location>
        <begin position="103"/>
        <end position="168"/>
    </location>
</feature>
<comment type="caution">
    <text evidence="5">The sequence shown here is derived from an EMBL/GenBank/DDBJ whole genome shotgun (WGS) entry which is preliminary data.</text>
</comment>
<reference evidence="5" key="2">
    <citation type="submission" date="2023-01" db="EMBL/GenBank/DDBJ databases">
        <authorList>
            <person name="Sun Q."/>
            <person name="Evtushenko L."/>
        </authorList>
    </citation>
    <scope>NUCLEOTIDE SEQUENCE</scope>
    <source>
        <strain evidence="5">VKM B-2935</strain>
    </source>
</reference>
<dbReference type="GO" id="GO:0000160">
    <property type="term" value="P:phosphorelay signal transduction system"/>
    <property type="evidence" value="ECO:0007669"/>
    <property type="project" value="InterPro"/>
</dbReference>
<dbReference type="Proteomes" id="UP001143328">
    <property type="component" value="Unassembled WGS sequence"/>
</dbReference>
<evidence type="ECO:0000259" key="3">
    <source>
        <dbReference type="PROSITE" id="PS50043"/>
    </source>
</evidence>
<dbReference type="Gene3D" id="1.10.10.10">
    <property type="entry name" value="Winged helix-like DNA-binding domain superfamily/Winged helix DNA-binding domain"/>
    <property type="match status" value="1"/>
</dbReference>
<dbReference type="Pfam" id="PF00196">
    <property type="entry name" value="GerE"/>
    <property type="match status" value="1"/>
</dbReference>
<dbReference type="InterPro" id="IPR011006">
    <property type="entry name" value="CheY-like_superfamily"/>
</dbReference>
<gene>
    <name evidence="5" type="ORF">GCM10017655_27600</name>
</gene>
<evidence type="ECO:0000256" key="2">
    <source>
        <dbReference type="PROSITE-ProRule" id="PRU00169"/>
    </source>
</evidence>
<reference evidence="5" key="1">
    <citation type="journal article" date="2014" name="Int. J. Syst. Evol. Microbiol.">
        <title>Complete genome sequence of Corynebacterium casei LMG S-19264T (=DSM 44701T), isolated from a smear-ripened cheese.</title>
        <authorList>
            <consortium name="US DOE Joint Genome Institute (JGI-PGF)"/>
            <person name="Walter F."/>
            <person name="Albersmeier A."/>
            <person name="Kalinowski J."/>
            <person name="Ruckert C."/>
        </authorList>
    </citation>
    <scope>NUCLEOTIDE SEQUENCE</scope>
    <source>
        <strain evidence="5">VKM B-2935</strain>
    </source>
</reference>
<dbReference type="PROSITE" id="PS50043">
    <property type="entry name" value="HTH_LUXR_2"/>
    <property type="match status" value="1"/>
</dbReference>
<keyword evidence="2" id="KW-0597">Phosphoprotein</keyword>
<feature type="modified residue" description="4-aspartylphosphate" evidence="2">
    <location>
        <position position="20"/>
    </location>
</feature>